<dbReference type="PANTHER" id="PTHR12271:SF135">
    <property type="entry name" value="CAFFEINE-INDUCED PROTEIN 16"/>
    <property type="match status" value="1"/>
</dbReference>
<evidence type="ECO:0000256" key="1">
    <source>
        <dbReference type="SAM" id="MobiDB-lite"/>
    </source>
</evidence>
<gene>
    <name evidence="2" type="primary">Mtpap</name>
    <name evidence="2" type="ORF">SNAT2548_LOCUS14189</name>
</gene>
<reference evidence="2" key="1">
    <citation type="submission" date="2021-02" db="EMBL/GenBank/DDBJ databases">
        <authorList>
            <person name="Dougan E. K."/>
            <person name="Rhodes N."/>
            <person name="Thang M."/>
            <person name="Chan C."/>
        </authorList>
    </citation>
    <scope>NUCLEOTIDE SEQUENCE</scope>
</reference>
<sequence length="483" mass="53767">MQSRVHVAVSSIQSFLRAHATLHMMASNRGVGLLIVITALMFLPLEFTQLAFAVAGACAYTFVQHVQEHGSFWLAKDVAPQKVSHHKSSQKKVRQPATPKPNLPPAPKPSPRQAPTSSLWPPVLSGQCWESDVSELLGQISPNAESEDTVSRLVDAVRETILPIFPDLDACGFVHGNLRSGRAFRVAVPDVEIVLSVSPEKLRQKLQNRIATERKMDTRQLEKAAIRMVAEALVASCGFKFRRSAFRGEEPKLTLLAPASFGPFADAIPLDISVNAETPLYNAALLAECGQLDPRAKQLILLVRRWAKDRGICHAAKGYLSPYHWSLLVIFFLQVRRTSEESHVLPPLQHFRAFCDLTSSSPKLERAARTSAKAGGDHTSQLLTEFMHFYRNFDWRNEMINTIEGERGPPTVFEAPGSFAPPLYLQDPFRPLCNLGDRCSEASFQRIRDELQRASGLCTAQSELKHLFEPWAPSNGANYDDRD</sequence>
<organism evidence="2 3">
    <name type="scientific">Symbiodinium natans</name>
    <dbReference type="NCBI Taxonomy" id="878477"/>
    <lineage>
        <taxon>Eukaryota</taxon>
        <taxon>Sar</taxon>
        <taxon>Alveolata</taxon>
        <taxon>Dinophyceae</taxon>
        <taxon>Suessiales</taxon>
        <taxon>Symbiodiniaceae</taxon>
        <taxon>Symbiodinium</taxon>
    </lineage>
</organism>
<proteinExistence type="predicted"/>
<dbReference type="Gene3D" id="1.10.1410.10">
    <property type="match status" value="1"/>
</dbReference>
<feature type="region of interest" description="Disordered" evidence="1">
    <location>
        <begin position="84"/>
        <end position="118"/>
    </location>
</feature>
<feature type="compositionally biased region" description="Basic residues" evidence="1">
    <location>
        <begin position="84"/>
        <end position="94"/>
    </location>
</feature>
<dbReference type="GO" id="GO:0031123">
    <property type="term" value="P:RNA 3'-end processing"/>
    <property type="evidence" value="ECO:0007669"/>
    <property type="project" value="TreeGrafter"/>
</dbReference>
<dbReference type="EMBL" id="CAJNDS010001613">
    <property type="protein sequence ID" value="CAE7267649.1"/>
    <property type="molecule type" value="Genomic_DNA"/>
</dbReference>
<evidence type="ECO:0000313" key="2">
    <source>
        <dbReference type="EMBL" id="CAE7267649.1"/>
    </source>
</evidence>
<name>A0A812MIX2_9DINO</name>
<keyword evidence="3" id="KW-1185">Reference proteome</keyword>
<dbReference type="PANTHER" id="PTHR12271">
    <property type="entry name" value="POLY A POLYMERASE CID PAP -RELATED"/>
    <property type="match status" value="1"/>
</dbReference>
<dbReference type="Proteomes" id="UP000604046">
    <property type="component" value="Unassembled WGS sequence"/>
</dbReference>
<accession>A0A812MIX2</accession>
<feature type="compositionally biased region" description="Pro residues" evidence="1">
    <location>
        <begin position="98"/>
        <end position="112"/>
    </location>
</feature>
<dbReference type="OrthoDB" id="407432at2759"/>
<dbReference type="GO" id="GO:0050265">
    <property type="term" value="F:RNA uridylyltransferase activity"/>
    <property type="evidence" value="ECO:0007669"/>
    <property type="project" value="TreeGrafter"/>
</dbReference>
<evidence type="ECO:0000313" key="3">
    <source>
        <dbReference type="Proteomes" id="UP000604046"/>
    </source>
</evidence>
<dbReference type="AlphaFoldDB" id="A0A812MIX2"/>
<comment type="caution">
    <text evidence="2">The sequence shown here is derived from an EMBL/GenBank/DDBJ whole genome shotgun (WGS) entry which is preliminary data.</text>
</comment>
<protein>
    <submittedName>
        <fullName evidence="2">Mtpap protein</fullName>
    </submittedName>
</protein>
<dbReference type="SUPFAM" id="SSF81631">
    <property type="entry name" value="PAP/OAS1 substrate-binding domain"/>
    <property type="match status" value="1"/>
</dbReference>